<dbReference type="HOGENOM" id="CLU_1384466_0_0_1"/>
<proteinExistence type="predicted"/>
<evidence type="ECO:0000313" key="2">
    <source>
        <dbReference type="Proteomes" id="UP000017559"/>
    </source>
</evidence>
<comment type="caution">
    <text evidence="1">The sequence shown here is derived from an EMBL/GenBank/DDBJ whole genome shotgun (WGS) entry which is preliminary data.</text>
</comment>
<keyword evidence="2" id="KW-1185">Reference proteome</keyword>
<accession>V2X9I1</accession>
<protein>
    <submittedName>
        <fullName evidence="1">Uncharacterized protein</fullName>
    </submittedName>
</protein>
<gene>
    <name evidence="1" type="ORF">Moror_13673</name>
</gene>
<dbReference type="Proteomes" id="UP000017559">
    <property type="component" value="Unassembled WGS sequence"/>
</dbReference>
<dbReference type="KEGG" id="mrr:Moror_13673"/>
<reference evidence="1 2" key="1">
    <citation type="journal article" date="2014" name="BMC Genomics">
        <title>Genome and secretome analysis of the hemibiotrophic fungal pathogen, Moniliophthora roreri, which causes frosty pod rot disease of cacao: mechanisms of the biotrophic and necrotrophic phases.</title>
        <authorList>
            <person name="Meinhardt L.W."/>
            <person name="Costa G.G.L."/>
            <person name="Thomazella D.P.T."/>
            <person name="Teixeira P.J.P.L."/>
            <person name="Carazzolle M.F."/>
            <person name="Schuster S.C."/>
            <person name="Carlson J.E."/>
            <person name="Guiltinan M.J."/>
            <person name="Mieczkowski P."/>
            <person name="Farmer A."/>
            <person name="Ramaraj T."/>
            <person name="Crozier J."/>
            <person name="Davis R.E."/>
            <person name="Shao J."/>
            <person name="Melnick R.L."/>
            <person name="Pereira G.A.G."/>
            <person name="Bailey B.A."/>
        </authorList>
    </citation>
    <scope>NUCLEOTIDE SEQUENCE [LARGE SCALE GENOMIC DNA]</scope>
    <source>
        <strain evidence="1 2">MCA 2997</strain>
    </source>
</reference>
<dbReference type="EMBL" id="AWSO01000443">
    <property type="protein sequence ID" value="ESK90407.1"/>
    <property type="molecule type" value="Genomic_DNA"/>
</dbReference>
<evidence type="ECO:0000313" key="1">
    <source>
        <dbReference type="EMBL" id="ESK90407.1"/>
    </source>
</evidence>
<organism evidence="1 2">
    <name type="scientific">Moniliophthora roreri (strain MCA 2997)</name>
    <name type="common">Cocoa frosty pod rot fungus</name>
    <name type="synonym">Crinipellis roreri</name>
    <dbReference type="NCBI Taxonomy" id="1381753"/>
    <lineage>
        <taxon>Eukaryota</taxon>
        <taxon>Fungi</taxon>
        <taxon>Dikarya</taxon>
        <taxon>Basidiomycota</taxon>
        <taxon>Agaricomycotina</taxon>
        <taxon>Agaricomycetes</taxon>
        <taxon>Agaricomycetidae</taxon>
        <taxon>Agaricales</taxon>
        <taxon>Marasmiineae</taxon>
        <taxon>Marasmiaceae</taxon>
        <taxon>Moniliophthora</taxon>
    </lineage>
</organism>
<sequence length="197" mass="22185">MRIWGRAPGLSEAGLGCTVVVTRAMSSKTALFLTSPRKPRFWFNDEVQVTRGLSWRGTARIPRLSFFAKVNFTRLSFACFLPYRDDVAVVYDCSFVSFLDYVTPIMALGEPCLRGGCSIEVYLFNPYVSRLQHTEVGKNSRICCRGRARYLSLSSRCFLVSVTNLSLAQQAADWVFHYRCSGIGFSSSQRDSTILPE</sequence>
<dbReference type="AlphaFoldDB" id="V2X9I1"/>
<name>V2X9I1_MONRO</name>